<name>A0AAD0L3Y7_PSEPU</name>
<dbReference type="PANTHER" id="PTHR22642:SF21">
    <property type="entry name" value="PERIPLASMIC PROTEIN"/>
    <property type="match status" value="1"/>
</dbReference>
<dbReference type="SUPFAM" id="SSF51556">
    <property type="entry name" value="Metallo-dependent hydrolases"/>
    <property type="match status" value="1"/>
</dbReference>
<dbReference type="Gene3D" id="3.10.310.70">
    <property type="match status" value="1"/>
</dbReference>
<organism evidence="2 3">
    <name type="scientific">Pseudomonas putida</name>
    <name type="common">Arthrobacter siderocapsulatus</name>
    <dbReference type="NCBI Taxonomy" id="303"/>
    <lineage>
        <taxon>Bacteria</taxon>
        <taxon>Pseudomonadati</taxon>
        <taxon>Pseudomonadota</taxon>
        <taxon>Gammaproteobacteria</taxon>
        <taxon>Pseudomonadales</taxon>
        <taxon>Pseudomonadaceae</taxon>
        <taxon>Pseudomonas</taxon>
    </lineage>
</organism>
<protein>
    <submittedName>
        <fullName evidence="2">Amidohydrolase</fullName>
    </submittedName>
</protein>
<dbReference type="InterPro" id="IPR033932">
    <property type="entry name" value="YtcJ-like"/>
</dbReference>
<feature type="domain" description="Amidohydrolase 3" evidence="1">
    <location>
        <begin position="94"/>
        <end position="576"/>
    </location>
</feature>
<dbReference type="Gene3D" id="2.30.40.10">
    <property type="entry name" value="Urease, subunit C, domain 1"/>
    <property type="match status" value="1"/>
</dbReference>
<evidence type="ECO:0000259" key="1">
    <source>
        <dbReference type="Pfam" id="PF07969"/>
    </source>
</evidence>
<dbReference type="CDD" id="cd01300">
    <property type="entry name" value="YtcJ_like"/>
    <property type="match status" value="1"/>
</dbReference>
<accession>A0AAD0L3Y7</accession>
<dbReference type="PANTHER" id="PTHR22642">
    <property type="entry name" value="IMIDAZOLONEPROPIONASE"/>
    <property type="match status" value="1"/>
</dbReference>
<evidence type="ECO:0000313" key="3">
    <source>
        <dbReference type="Proteomes" id="UP000251617"/>
    </source>
</evidence>
<dbReference type="Proteomes" id="UP000251617">
    <property type="component" value="Chromosome"/>
</dbReference>
<dbReference type="Gene3D" id="3.20.20.140">
    <property type="entry name" value="Metal-dependent hydrolases"/>
    <property type="match status" value="1"/>
</dbReference>
<dbReference type="InterPro" id="IPR032466">
    <property type="entry name" value="Metal_Hydrolase"/>
</dbReference>
<proteinExistence type="predicted"/>
<gene>
    <name evidence="2" type="ORF">C1S65_00870</name>
</gene>
<dbReference type="GO" id="GO:0016810">
    <property type="term" value="F:hydrolase activity, acting on carbon-nitrogen (but not peptide) bonds"/>
    <property type="evidence" value="ECO:0007669"/>
    <property type="project" value="InterPro"/>
</dbReference>
<reference evidence="2 3" key="1">
    <citation type="submission" date="2018-06" db="EMBL/GenBank/DDBJ databases">
        <title>The genome of Pseudomonas putida NX-1, a lignin degrader.</title>
        <authorList>
            <person name="Xu Z."/>
        </authorList>
    </citation>
    <scope>NUCLEOTIDE SEQUENCE [LARGE SCALE GENOMIC DNA]</scope>
    <source>
        <strain evidence="2 3">NX-1</strain>
    </source>
</reference>
<evidence type="ECO:0000313" key="2">
    <source>
        <dbReference type="EMBL" id="AXA22742.1"/>
    </source>
</evidence>
<dbReference type="SUPFAM" id="SSF51338">
    <property type="entry name" value="Composite domain of metallo-dependent hydrolases"/>
    <property type="match status" value="1"/>
</dbReference>
<dbReference type="InterPro" id="IPR013108">
    <property type="entry name" value="Amidohydro_3"/>
</dbReference>
<dbReference type="EMBL" id="CP030750">
    <property type="protein sequence ID" value="AXA22742.1"/>
    <property type="molecule type" value="Genomic_DNA"/>
</dbReference>
<dbReference type="PROSITE" id="PS51318">
    <property type="entry name" value="TAT"/>
    <property type="match status" value="1"/>
</dbReference>
<sequence>MNQDPTDKSRRRFLANSTLLGAAGALWSALPFTDSAHADISGDPMTADLILFNGKLHTVDREKPTATAVAIKDGRFVAVGSDAEAMAHKGNSTQIIDLKQRTVIPGLNDSHLHLIRGGLNYNLELRWEGVPSLADALRMLKEQALRTPTPQWVRVVGGWNEFQFAEKRMPTLEEINQAAPDTPVFILHLYDRALLNRAALRAVGYTKDTPNPPGGEIQRDKFGNPTGMLIARPNATILYATLAKGPKLPLEYQVNSTRQFMRELNRLGLTSAIDAGGGYQNFPDDYSVIQQLEDNDQLTVRIAYNLFTQKPKEELDDFKKWTSSVKVHSGTDFLRHNGAGEMLVFSAADFEDFLEPRPDLPQTMEEELEPVIRHLVEQRWPFRLHATYDESISRMLDVFEKVNRDIPFNNLPWFFDHAETISPRNIERVRALNGGIAIQDRMAFQGEYFVDRYGAKAAEKTPPIQRMLAEGVPVGAGTDATRVSSYNPWTSLYWMVSGKTVGGLELYPEGLSRATALELFTHGSAWFSSEQGKKGQIKVGQLADLAALSLDFFSVEEEAIKSIESVLTVVDGKVVYGAAEFDKLGPAQIPVVPEWSPVAKVPGHWRAGAPLAAAVHQCVGPCGVHAHSHEKARHSSVPVSDYQGFWGALGCSCFAF</sequence>
<dbReference type="Pfam" id="PF07969">
    <property type="entry name" value="Amidohydro_3"/>
    <property type="match status" value="1"/>
</dbReference>
<dbReference type="InterPro" id="IPR006311">
    <property type="entry name" value="TAT_signal"/>
</dbReference>
<dbReference type="AlphaFoldDB" id="A0AAD0L3Y7"/>
<dbReference type="InterPro" id="IPR011059">
    <property type="entry name" value="Metal-dep_hydrolase_composite"/>
</dbReference>